<feature type="binding site" evidence="5 7">
    <location>
        <position position="189"/>
    </location>
    <ligand>
        <name>FMN</name>
        <dbReference type="ChEBI" id="CHEBI:58210"/>
    </ligand>
</feature>
<keyword evidence="2 5" id="KW-0285">Flavoprotein</keyword>
<evidence type="ECO:0000313" key="12">
    <source>
        <dbReference type="Proteomes" id="UP000575985"/>
    </source>
</evidence>
<dbReference type="Proteomes" id="UP000575985">
    <property type="component" value="Unassembled WGS sequence"/>
</dbReference>
<feature type="binding site" evidence="5 6">
    <location>
        <position position="68"/>
    </location>
    <ligand>
        <name>substrate</name>
    </ligand>
</feature>
<evidence type="ECO:0000256" key="4">
    <source>
        <dbReference type="ARBA" id="ARBA00023002"/>
    </source>
</evidence>
<evidence type="ECO:0000256" key="8">
    <source>
        <dbReference type="SAM" id="MobiDB-lite"/>
    </source>
</evidence>
<sequence length="223" mass="25151">MSQCDPAELRQPYLGPPLRRSDMAAHPMQQFHTWFTQAHTAGLAEPNAMVLATVEPSGAPRARTVLLKGYDRSGLRFFTNYGSRKGRALEAEPRASAVFPWHAIRRQVLVAGRVERLSDAENDAYFRTRPRGSQIGAWASERQSSPVADRGELDRLYAGFAATWPEDAEVPRPGYWGGYRIVPEEVEFWQGGADRMHDRFRYMRGAGADPHDEAVWLLERLAP</sequence>
<feature type="binding site" evidence="5 6">
    <location>
        <begin position="195"/>
        <end position="197"/>
    </location>
    <ligand>
        <name>substrate</name>
    </ligand>
</feature>
<comment type="subunit">
    <text evidence="5">Homodimer.</text>
</comment>
<proteinExistence type="inferred from homology"/>
<protein>
    <recommendedName>
        <fullName evidence="5">Pyridoxine/pyridoxamine 5'-phosphate oxidase</fullName>
        <ecNumber evidence="5">1.4.3.5</ecNumber>
    </recommendedName>
    <alternativeName>
        <fullName evidence="5">PNP/PMP oxidase</fullName>
        <shortName evidence="5">PNPOx</shortName>
    </alternativeName>
    <alternativeName>
        <fullName evidence="5">Pyridoxal 5'-phosphate synthase</fullName>
    </alternativeName>
</protein>
<dbReference type="AlphaFoldDB" id="A0A853BQ00"/>
<dbReference type="PANTHER" id="PTHR10851:SF0">
    <property type="entry name" value="PYRIDOXINE-5'-PHOSPHATE OXIDASE"/>
    <property type="match status" value="1"/>
</dbReference>
<feature type="binding site" evidence="5 7">
    <location>
        <begin position="143"/>
        <end position="144"/>
    </location>
    <ligand>
        <name>FMN</name>
        <dbReference type="ChEBI" id="CHEBI:58210"/>
    </ligand>
</feature>
<evidence type="ECO:0000256" key="6">
    <source>
        <dbReference type="PIRSR" id="PIRSR000190-1"/>
    </source>
</evidence>
<dbReference type="InterPro" id="IPR011576">
    <property type="entry name" value="Pyridox_Oxase_N"/>
</dbReference>
<comment type="pathway">
    <text evidence="5">Cofactor metabolism; pyridoxal 5'-phosphate salvage; pyridoxal 5'-phosphate from pyridoxamine 5'-phosphate: step 1/1.</text>
</comment>
<dbReference type="InterPro" id="IPR000659">
    <property type="entry name" value="Pyridox_Oxase"/>
</dbReference>
<feature type="binding site" evidence="5 6">
    <location>
        <position position="125"/>
    </location>
    <ligand>
        <name>substrate</name>
    </ligand>
</feature>
<feature type="domain" description="Pyridoxamine 5'-phosphate oxidase N-terminal" evidence="9">
    <location>
        <begin position="35"/>
        <end position="150"/>
    </location>
</feature>
<keyword evidence="4 5" id="KW-0560">Oxidoreductase</keyword>
<dbReference type="UniPathway" id="UPA01068">
    <property type="reaction ID" value="UER00304"/>
</dbReference>
<organism evidence="11 12">
    <name type="scientific">Streptomonospora nanhaiensis</name>
    <dbReference type="NCBI Taxonomy" id="1323731"/>
    <lineage>
        <taxon>Bacteria</taxon>
        <taxon>Bacillati</taxon>
        <taxon>Actinomycetota</taxon>
        <taxon>Actinomycetes</taxon>
        <taxon>Streptosporangiales</taxon>
        <taxon>Nocardiopsidaceae</taxon>
        <taxon>Streptomonospora</taxon>
    </lineage>
</organism>
<feature type="binding site" evidence="5 7">
    <location>
        <position position="84"/>
    </location>
    <ligand>
        <name>FMN</name>
        <dbReference type="ChEBI" id="CHEBI:58210"/>
    </ligand>
</feature>
<dbReference type="RefSeq" id="WP_179768056.1">
    <property type="nucleotide sequence ID" value="NZ_JACCFO010000001.1"/>
</dbReference>
<reference evidence="11 12" key="1">
    <citation type="submission" date="2020-07" db="EMBL/GenBank/DDBJ databases">
        <title>Sequencing the genomes of 1000 actinobacteria strains.</title>
        <authorList>
            <person name="Klenk H.-P."/>
        </authorList>
    </citation>
    <scope>NUCLEOTIDE SEQUENCE [LARGE SCALE GENOMIC DNA]</scope>
    <source>
        <strain evidence="11 12">DSM 45927</strain>
    </source>
</reference>
<comment type="caution">
    <text evidence="11">The sequence shown here is derived from an EMBL/GenBank/DDBJ whole genome shotgun (WGS) entry which is preliminary data.</text>
</comment>
<evidence type="ECO:0000259" key="10">
    <source>
        <dbReference type="Pfam" id="PF10590"/>
    </source>
</evidence>
<feature type="region of interest" description="Disordered" evidence="8">
    <location>
        <begin position="1"/>
        <end position="21"/>
    </location>
</feature>
<comment type="catalytic activity">
    <reaction evidence="5">
        <text>pyridoxamine 5'-phosphate + O2 + H2O = pyridoxal 5'-phosphate + H2O2 + NH4(+)</text>
        <dbReference type="Rhea" id="RHEA:15817"/>
        <dbReference type="ChEBI" id="CHEBI:15377"/>
        <dbReference type="ChEBI" id="CHEBI:15379"/>
        <dbReference type="ChEBI" id="CHEBI:16240"/>
        <dbReference type="ChEBI" id="CHEBI:28938"/>
        <dbReference type="ChEBI" id="CHEBI:58451"/>
        <dbReference type="ChEBI" id="CHEBI:597326"/>
        <dbReference type="EC" id="1.4.3.5"/>
    </reaction>
</comment>
<feature type="domain" description="Pyridoxine 5'-phosphate oxidase dimerisation C-terminal" evidence="10">
    <location>
        <begin position="176"/>
        <end position="223"/>
    </location>
</feature>
<feature type="binding site" evidence="5 6">
    <location>
        <position position="133"/>
    </location>
    <ligand>
        <name>substrate</name>
    </ligand>
</feature>
<comment type="cofactor">
    <cofactor evidence="5 7">
        <name>FMN</name>
        <dbReference type="ChEBI" id="CHEBI:58210"/>
    </cofactor>
    <text evidence="5 7">Binds 1 FMN per subunit.</text>
</comment>
<evidence type="ECO:0000313" key="11">
    <source>
        <dbReference type="EMBL" id="NYI96736.1"/>
    </source>
</evidence>
<gene>
    <name evidence="5" type="primary">pdxH</name>
    <name evidence="11" type="ORF">HNR12_003013</name>
</gene>
<dbReference type="GO" id="GO:0008615">
    <property type="term" value="P:pyridoxine biosynthetic process"/>
    <property type="evidence" value="ECO:0007669"/>
    <property type="project" value="UniProtKB-UniRule"/>
</dbReference>
<dbReference type="NCBIfam" id="NF004231">
    <property type="entry name" value="PRK05679.1"/>
    <property type="match status" value="1"/>
</dbReference>
<dbReference type="EMBL" id="JACCFO010000001">
    <property type="protein sequence ID" value="NYI96736.1"/>
    <property type="molecule type" value="Genomic_DNA"/>
</dbReference>
<dbReference type="HAMAP" id="MF_01629">
    <property type="entry name" value="PdxH"/>
    <property type="match status" value="1"/>
</dbReference>
<comment type="function">
    <text evidence="5">Catalyzes the oxidation of either pyridoxine 5'-phosphate (PNP) or pyridoxamine 5'-phosphate (PMP) into pyridoxal 5'-phosphate (PLP).</text>
</comment>
<evidence type="ECO:0000256" key="7">
    <source>
        <dbReference type="PIRSR" id="PIRSR000190-2"/>
    </source>
</evidence>
<evidence type="ECO:0000256" key="2">
    <source>
        <dbReference type="ARBA" id="ARBA00022630"/>
    </source>
</evidence>
<dbReference type="Pfam" id="PF10590">
    <property type="entry name" value="PNP_phzG_C"/>
    <property type="match status" value="1"/>
</dbReference>
<dbReference type="EC" id="1.4.3.5" evidence="5"/>
<dbReference type="InterPro" id="IPR019740">
    <property type="entry name" value="Pyridox_Oxase_CS"/>
</dbReference>
<comment type="similarity">
    <text evidence="1 5">Belongs to the pyridoxamine 5'-phosphate oxidase family.</text>
</comment>
<evidence type="ECO:0000256" key="3">
    <source>
        <dbReference type="ARBA" id="ARBA00022643"/>
    </source>
</evidence>
<dbReference type="PIRSF" id="PIRSF000190">
    <property type="entry name" value="Pyd_amn-ph_oxd"/>
    <property type="match status" value="1"/>
</dbReference>
<dbReference type="Gene3D" id="2.30.110.10">
    <property type="entry name" value="Electron Transport, Fmn-binding Protein, Chain A"/>
    <property type="match status" value="1"/>
</dbReference>
<dbReference type="Pfam" id="PF01243">
    <property type="entry name" value="PNPOx_N"/>
    <property type="match status" value="1"/>
</dbReference>
<name>A0A853BQ00_9ACTN</name>
<accession>A0A853BQ00</accession>
<evidence type="ECO:0000256" key="1">
    <source>
        <dbReference type="ARBA" id="ARBA00007301"/>
    </source>
</evidence>
<keyword evidence="12" id="KW-1185">Reference proteome</keyword>
<comment type="catalytic activity">
    <reaction evidence="5">
        <text>pyridoxine 5'-phosphate + O2 = pyridoxal 5'-phosphate + H2O2</text>
        <dbReference type="Rhea" id="RHEA:15149"/>
        <dbReference type="ChEBI" id="CHEBI:15379"/>
        <dbReference type="ChEBI" id="CHEBI:16240"/>
        <dbReference type="ChEBI" id="CHEBI:58589"/>
        <dbReference type="ChEBI" id="CHEBI:597326"/>
        <dbReference type="EC" id="1.4.3.5"/>
    </reaction>
</comment>
<dbReference type="InterPro" id="IPR012349">
    <property type="entry name" value="Split_barrel_FMN-bd"/>
</dbReference>
<comment type="pathway">
    <text evidence="5">Cofactor metabolism; pyridoxal 5'-phosphate salvage; pyridoxal 5'-phosphate from pyridoxine 5'-phosphate: step 1/1.</text>
</comment>
<keyword evidence="3 5" id="KW-0288">FMN</keyword>
<feature type="binding site" evidence="5 6">
    <location>
        <position position="129"/>
    </location>
    <ligand>
        <name>substrate</name>
    </ligand>
</feature>
<evidence type="ECO:0000259" key="9">
    <source>
        <dbReference type="Pfam" id="PF01243"/>
    </source>
</evidence>
<dbReference type="PANTHER" id="PTHR10851">
    <property type="entry name" value="PYRIDOXINE-5-PHOSPHATE OXIDASE"/>
    <property type="match status" value="1"/>
</dbReference>
<feature type="binding site" evidence="5 7">
    <location>
        <position position="107"/>
    </location>
    <ligand>
        <name>FMN</name>
        <dbReference type="ChEBI" id="CHEBI:58210"/>
    </ligand>
</feature>
<keyword evidence="5" id="KW-0664">Pyridoxine biosynthesis</keyword>
<feature type="binding site" evidence="6">
    <location>
        <begin position="10"/>
        <end position="13"/>
    </location>
    <ligand>
        <name>substrate</name>
    </ligand>
</feature>
<evidence type="ECO:0000256" key="5">
    <source>
        <dbReference type="HAMAP-Rule" id="MF_01629"/>
    </source>
</evidence>
<dbReference type="NCBIfam" id="TIGR00558">
    <property type="entry name" value="pdxH"/>
    <property type="match status" value="1"/>
</dbReference>
<dbReference type="InterPro" id="IPR019576">
    <property type="entry name" value="Pyridoxamine_oxidase_dimer_C"/>
</dbReference>
<dbReference type="GO" id="GO:0004733">
    <property type="term" value="F:pyridoxamine phosphate oxidase activity"/>
    <property type="evidence" value="ECO:0007669"/>
    <property type="project" value="UniProtKB-UniRule"/>
</dbReference>
<feature type="binding site" evidence="5 7">
    <location>
        <begin position="63"/>
        <end position="68"/>
    </location>
    <ligand>
        <name>FMN</name>
        <dbReference type="ChEBI" id="CHEBI:58210"/>
    </ligand>
</feature>
<feature type="binding site" evidence="5 7">
    <location>
        <position position="199"/>
    </location>
    <ligand>
        <name>FMN</name>
        <dbReference type="ChEBI" id="CHEBI:58210"/>
    </ligand>
</feature>
<feature type="binding site" evidence="5 7">
    <location>
        <position position="85"/>
    </location>
    <ligand>
        <name>FMN</name>
        <dbReference type="ChEBI" id="CHEBI:58210"/>
    </ligand>
</feature>
<feature type="binding site" evidence="5 7">
    <location>
        <begin position="78"/>
        <end position="79"/>
    </location>
    <ligand>
        <name>FMN</name>
        <dbReference type="ChEBI" id="CHEBI:58210"/>
    </ligand>
</feature>
<dbReference type="PROSITE" id="PS01064">
    <property type="entry name" value="PYRIDOX_OXIDASE"/>
    <property type="match status" value="1"/>
</dbReference>
<dbReference type="SUPFAM" id="SSF50475">
    <property type="entry name" value="FMN-binding split barrel"/>
    <property type="match status" value="1"/>
</dbReference>
<dbReference type="GO" id="GO:0010181">
    <property type="term" value="F:FMN binding"/>
    <property type="evidence" value="ECO:0007669"/>
    <property type="project" value="UniProtKB-UniRule"/>
</dbReference>